<dbReference type="GO" id="GO:0003755">
    <property type="term" value="F:peptidyl-prolyl cis-trans isomerase activity"/>
    <property type="evidence" value="ECO:0007669"/>
    <property type="project" value="InterPro"/>
</dbReference>
<sequence length="361" mass="40912">MGLMKPLPGNPLVFLDIRINEERVGRMVIELRKDVVPKTAENFRLLCLGTIRNASGKTLSYRGTKFRKVQRIFMAQGGDVGESIYGPTFEDENFILHHDEGAVSMANYGTPNTNSSQFFITAINCSHLDGTNVVVGYVLRGLGILGEMEKFTTDEGIPTASIVIENCGEITEGMDWGFCDNDGSTDHFPPFPLDWDDSVQQLNIEQMLCVLTRIRNAGNYYFKNGNNVEAIRRYNKAIRYYQFFSNAPTLSAPDRCHLEKANAINCVNIAAVHMKSNNFTATIQVCNDALKLHPTNSKALFRRGQAEIELKNYENALSDLKRAYHLMPESKIILNEFNRAKHHLMEYRDKEKKSFQNMFKA</sequence>
<protein>
    <submittedName>
        <fullName evidence="3">Putative hsp90 co-chaperone cpr7/cyclophilin</fullName>
    </submittedName>
</protein>
<dbReference type="InterPro" id="IPR029000">
    <property type="entry name" value="Cyclophilin-like_dom_sf"/>
</dbReference>
<dbReference type="EMBL" id="GFDF01004051">
    <property type="protein sequence ID" value="JAV10033.1"/>
    <property type="molecule type" value="Transcribed_RNA"/>
</dbReference>
<name>A0A1L8DUB9_9DIPT</name>
<accession>A0A1L8DUB9</accession>
<proteinExistence type="predicted"/>
<dbReference type="SUPFAM" id="SSF50891">
    <property type="entry name" value="Cyclophilin-like"/>
    <property type="match status" value="1"/>
</dbReference>
<feature type="domain" description="PPIase cyclophilin-type" evidence="2">
    <location>
        <begin position="14"/>
        <end position="169"/>
    </location>
</feature>
<dbReference type="SUPFAM" id="SSF48452">
    <property type="entry name" value="TPR-like"/>
    <property type="match status" value="1"/>
</dbReference>
<evidence type="ECO:0000256" key="1">
    <source>
        <dbReference type="PROSITE-ProRule" id="PRU00339"/>
    </source>
</evidence>
<dbReference type="PROSITE" id="PS50005">
    <property type="entry name" value="TPR"/>
    <property type="match status" value="1"/>
</dbReference>
<dbReference type="InterPro" id="IPR011990">
    <property type="entry name" value="TPR-like_helical_dom_sf"/>
</dbReference>
<dbReference type="GO" id="GO:0005739">
    <property type="term" value="C:mitochondrion"/>
    <property type="evidence" value="ECO:0007669"/>
    <property type="project" value="TreeGrafter"/>
</dbReference>
<feature type="repeat" description="TPR" evidence="1">
    <location>
        <begin position="297"/>
        <end position="330"/>
    </location>
</feature>
<dbReference type="PANTHER" id="PTHR11071:SF497">
    <property type="entry name" value="CYCLOPHILIN 40, ISOFORM A"/>
    <property type="match status" value="1"/>
</dbReference>
<dbReference type="InterPro" id="IPR002130">
    <property type="entry name" value="Cyclophilin-type_PPIase_dom"/>
</dbReference>
<dbReference type="Pfam" id="PF13181">
    <property type="entry name" value="TPR_8"/>
    <property type="match status" value="1"/>
</dbReference>
<dbReference type="Pfam" id="PF00160">
    <property type="entry name" value="Pro_isomerase"/>
    <property type="match status" value="1"/>
</dbReference>
<dbReference type="InterPro" id="IPR019734">
    <property type="entry name" value="TPR_rpt"/>
</dbReference>
<dbReference type="Gene3D" id="1.25.40.10">
    <property type="entry name" value="Tetratricopeptide repeat domain"/>
    <property type="match status" value="1"/>
</dbReference>
<dbReference type="PROSITE" id="PS50072">
    <property type="entry name" value="CSA_PPIASE_2"/>
    <property type="match status" value="1"/>
</dbReference>
<dbReference type="GO" id="GO:0016018">
    <property type="term" value="F:cyclosporin A binding"/>
    <property type="evidence" value="ECO:0007669"/>
    <property type="project" value="TreeGrafter"/>
</dbReference>
<reference evidence="3" key="1">
    <citation type="submission" date="2016-12" db="EMBL/GenBank/DDBJ databases">
        <title>An insight into the sialome and mialome of the sand fly, Nyssomyia neivai.</title>
        <authorList>
            <person name="Sebastian V."/>
            <person name="Goulart T.M."/>
            <person name="Oliveira W."/>
            <person name="Calvo E."/>
            <person name="Oliveira L.F."/>
            <person name="Pinto M.C."/>
            <person name="Rosselino A.M."/>
            <person name="Ribeiro J.M."/>
        </authorList>
    </citation>
    <scope>NUCLEOTIDE SEQUENCE</scope>
</reference>
<evidence type="ECO:0000313" key="3">
    <source>
        <dbReference type="EMBL" id="JAV10033.1"/>
    </source>
</evidence>
<dbReference type="PANTHER" id="PTHR11071">
    <property type="entry name" value="PEPTIDYL-PROLYL CIS-TRANS ISOMERASE"/>
    <property type="match status" value="1"/>
</dbReference>
<organism evidence="3">
    <name type="scientific">Nyssomyia neivai</name>
    <dbReference type="NCBI Taxonomy" id="330878"/>
    <lineage>
        <taxon>Eukaryota</taxon>
        <taxon>Metazoa</taxon>
        <taxon>Ecdysozoa</taxon>
        <taxon>Arthropoda</taxon>
        <taxon>Hexapoda</taxon>
        <taxon>Insecta</taxon>
        <taxon>Pterygota</taxon>
        <taxon>Neoptera</taxon>
        <taxon>Endopterygota</taxon>
        <taxon>Diptera</taxon>
        <taxon>Nematocera</taxon>
        <taxon>Psychodoidea</taxon>
        <taxon>Psychodidae</taxon>
        <taxon>Nyssomyia</taxon>
    </lineage>
</organism>
<dbReference type="SMART" id="SM00028">
    <property type="entry name" value="TPR"/>
    <property type="match status" value="3"/>
</dbReference>
<dbReference type="Gene3D" id="2.40.100.10">
    <property type="entry name" value="Cyclophilin-like"/>
    <property type="match status" value="1"/>
</dbReference>
<keyword evidence="1" id="KW-0802">TPR repeat</keyword>
<evidence type="ECO:0000259" key="2">
    <source>
        <dbReference type="PROSITE" id="PS50072"/>
    </source>
</evidence>
<dbReference type="GO" id="GO:0006457">
    <property type="term" value="P:protein folding"/>
    <property type="evidence" value="ECO:0007669"/>
    <property type="project" value="TreeGrafter"/>
</dbReference>
<dbReference type="PRINTS" id="PR00153">
    <property type="entry name" value="CSAPPISMRASE"/>
</dbReference>
<dbReference type="AlphaFoldDB" id="A0A1L8DUB9"/>